<keyword evidence="1" id="KW-0812">Transmembrane</keyword>
<evidence type="ECO:0000256" key="1">
    <source>
        <dbReference type="SAM" id="Phobius"/>
    </source>
</evidence>
<reference evidence="2" key="1">
    <citation type="journal article" date="2018" name="Genome Biol. Evol.">
        <title>Genomics and development of Lentinus tigrinus, a white-rot wood-decaying mushroom with dimorphic fruiting bodies.</title>
        <authorList>
            <person name="Wu B."/>
            <person name="Xu Z."/>
            <person name="Knudson A."/>
            <person name="Carlson A."/>
            <person name="Chen N."/>
            <person name="Kovaka S."/>
            <person name="LaButti K."/>
            <person name="Lipzen A."/>
            <person name="Pennachio C."/>
            <person name="Riley R."/>
            <person name="Schakwitz W."/>
            <person name="Umezawa K."/>
            <person name="Ohm R.A."/>
            <person name="Grigoriev I.V."/>
            <person name="Nagy L.G."/>
            <person name="Gibbons J."/>
            <person name="Hibbett D."/>
        </authorList>
    </citation>
    <scope>NUCLEOTIDE SEQUENCE [LARGE SCALE GENOMIC DNA]</scope>
    <source>
        <strain evidence="2">ALCF2SS1-6</strain>
    </source>
</reference>
<organism evidence="2 3">
    <name type="scientific">Lentinus tigrinus ALCF2SS1-6</name>
    <dbReference type="NCBI Taxonomy" id="1328759"/>
    <lineage>
        <taxon>Eukaryota</taxon>
        <taxon>Fungi</taxon>
        <taxon>Dikarya</taxon>
        <taxon>Basidiomycota</taxon>
        <taxon>Agaricomycotina</taxon>
        <taxon>Agaricomycetes</taxon>
        <taxon>Polyporales</taxon>
        <taxon>Polyporaceae</taxon>
        <taxon>Lentinus</taxon>
    </lineage>
</organism>
<sequence length="230" mass="25655">MFVVHSRLIDSSFVNYLRLQARHREHPHDLQENISHTTTPKSNDRLSAIIGAAAAGSAVLLIVVIFLSYWFMKRRRRRCPPSQMWITESPKRLALEAPRKARKHSIVLSLLSPTLLTRPKPLWLEKPLPSPPLTASLLSSHPSSAASTTTFSSVKVGWPYSEKSPSLLNDASLVTSPPPTHTKLGLVRMLPVEKAKSIDDHPRTVLVAQEVDSGVRLVDQVVVPPPYTYR</sequence>
<name>A0A5C2S1J6_9APHY</name>
<gene>
    <name evidence="2" type="ORF">L227DRAFT_655687</name>
</gene>
<proteinExistence type="predicted"/>
<evidence type="ECO:0000313" key="2">
    <source>
        <dbReference type="EMBL" id="RPD57290.1"/>
    </source>
</evidence>
<keyword evidence="1" id="KW-1133">Transmembrane helix</keyword>
<keyword evidence="1" id="KW-0472">Membrane</keyword>
<dbReference type="OrthoDB" id="10562948at2759"/>
<feature type="transmembrane region" description="Helical" evidence="1">
    <location>
        <begin position="48"/>
        <end position="72"/>
    </location>
</feature>
<protein>
    <submittedName>
        <fullName evidence="2">Uncharacterized protein</fullName>
    </submittedName>
</protein>
<dbReference type="Proteomes" id="UP000313359">
    <property type="component" value="Unassembled WGS sequence"/>
</dbReference>
<dbReference type="AlphaFoldDB" id="A0A5C2S1J6"/>
<keyword evidence="3" id="KW-1185">Reference proteome</keyword>
<evidence type="ECO:0000313" key="3">
    <source>
        <dbReference type="Proteomes" id="UP000313359"/>
    </source>
</evidence>
<accession>A0A5C2S1J6</accession>
<dbReference type="EMBL" id="ML122282">
    <property type="protein sequence ID" value="RPD57290.1"/>
    <property type="molecule type" value="Genomic_DNA"/>
</dbReference>